<protein>
    <submittedName>
        <fullName evidence="1">Uncharacterized protein</fullName>
    </submittedName>
</protein>
<evidence type="ECO:0000313" key="2">
    <source>
        <dbReference type="Proteomes" id="UP000012118"/>
    </source>
</evidence>
<dbReference type="Proteomes" id="UP000012118">
    <property type="component" value="Unassembled WGS sequence"/>
</dbReference>
<sequence length="138" mass="16164">MKKDAMNSIPNFLTIKREKIPKGFSYPLKTSELIEAFRSAGIETQTYLLYSQAKNTFFNVYFWIPNPNVPYERFYIQVGAIPSQFVHLAREKMQFKVLLKFTKWAADLLSLPTNSPRRNKSQAIEWKFQIPPNKPESI</sequence>
<comment type="caution">
    <text evidence="1">The sequence shown here is derived from an EMBL/GenBank/DDBJ whole genome shotgun (WGS) entry which is preliminary data.</text>
</comment>
<organism evidence="1 2">
    <name type="scientific">Leptospira weilii str. UI 13098</name>
    <dbReference type="NCBI Taxonomy" id="1088542"/>
    <lineage>
        <taxon>Bacteria</taxon>
        <taxon>Pseudomonadati</taxon>
        <taxon>Spirochaetota</taxon>
        <taxon>Spirochaetia</taxon>
        <taxon>Leptospirales</taxon>
        <taxon>Leptospiraceae</taxon>
        <taxon>Leptospira</taxon>
    </lineage>
</organism>
<name>M6Q299_9LEPT</name>
<dbReference type="EMBL" id="AHNU02000049">
    <property type="protein sequence ID" value="EMN89666.1"/>
    <property type="molecule type" value="Genomic_DNA"/>
</dbReference>
<gene>
    <name evidence="1" type="ORF">LEP1GSC108_2694</name>
</gene>
<proteinExistence type="predicted"/>
<reference evidence="1 2" key="1">
    <citation type="submission" date="2013-01" db="EMBL/GenBank/DDBJ databases">
        <authorList>
            <person name="Harkins D.M."/>
            <person name="Durkin A.S."/>
            <person name="Brinkac L.M."/>
            <person name="Haft D.H."/>
            <person name="Selengut J.D."/>
            <person name="Sanka R."/>
            <person name="DePew J."/>
            <person name="Purushe J."/>
            <person name="Chanthongthip A."/>
            <person name="Lattana O."/>
            <person name="Phetsouvanh R."/>
            <person name="Newton P.N."/>
            <person name="Vinetz J.M."/>
            <person name="Sutton G.G."/>
            <person name="Nierman W.C."/>
            <person name="Fouts D.E."/>
        </authorList>
    </citation>
    <scope>NUCLEOTIDE SEQUENCE [LARGE SCALE GENOMIC DNA]</scope>
    <source>
        <strain evidence="1 2">UI 13098</strain>
    </source>
</reference>
<dbReference type="AlphaFoldDB" id="M6Q299"/>
<accession>M6Q299</accession>
<keyword evidence="2" id="KW-1185">Reference proteome</keyword>
<evidence type="ECO:0000313" key="1">
    <source>
        <dbReference type="EMBL" id="EMN89666.1"/>
    </source>
</evidence>